<feature type="active site" evidence="8">
    <location>
        <position position="275"/>
    </location>
</feature>
<keyword evidence="11" id="KW-1185">Reference proteome</keyword>
<sequence>MVNKLLVFLVALFLANGSYLRPDLHRWGDHEFDEDSLIVPEQNITRPVIGILTIPIFPYNNWNTTATTYIAASYVKYVEMGGARVVPLRSDHSYEELNYLFTRLNGILFTGGTANLFDNSTYPVPTLGPDYAAKACYLYNLVKQANDNGIYYPLWATCLGFETIQICENTEYATLGNFNGEPPYIRANNFTKKAYTSRIFNNIGRRYGEVMMRVMTEKQTSLLSHSNGISTSMYSYQNNLTEFFDVLSVMHDKSGNPFVAMIEAKDYPIYGTQFHPEKNIYEWSPASPQPHDFYSVKASTYLSNFFVSEARRNNNTFESEQVLQPYLIYNWWPLYTNNYFTQTYEFK</sequence>
<comment type="subcellular location">
    <subcellularLocation>
        <location evidence="1">Secreted</location>
        <location evidence="1">Extracellular space</location>
    </subcellularLocation>
</comment>
<dbReference type="SUPFAM" id="SSF52317">
    <property type="entry name" value="Class I glutamine amidotransferase-like"/>
    <property type="match status" value="1"/>
</dbReference>
<proteinExistence type="inferred from homology"/>
<evidence type="ECO:0000256" key="4">
    <source>
        <dbReference type="ARBA" id="ARBA00022525"/>
    </source>
</evidence>
<dbReference type="PANTHER" id="PTHR11315">
    <property type="entry name" value="PROTEASE FAMILY C26 GAMMA-GLUTAMYL HYDROLASE"/>
    <property type="match status" value="1"/>
</dbReference>
<keyword evidence="6 8" id="KW-0378">Hydrolase</keyword>
<feature type="chain" id="PRO_5043930721" description="folate gamma-glutamyl hydrolase" evidence="9">
    <location>
        <begin position="21"/>
        <end position="347"/>
    </location>
</feature>
<dbReference type="InterPro" id="IPR015527">
    <property type="entry name" value="Pept_C26_g-glut_hydrolase"/>
</dbReference>
<dbReference type="InterPro" id="IPR029062">
    <property type="entry name" value="Class_I_gatase-like"/>
</dbReference>
<dbReference type="GO" id="GO:0005773">
    <property type="term" value="C:vacuole"/>
    <property type="evidence" value="ECO:0007669"/>
    <property type="project" value="TreeGrafter"/>
</dbReference>
<evidence type="ECO:0000256" key="9">
    <source>
        <dbReference type="SAM" id="SignalP"/>
    </source>
</evidence>
<dbReference type="Pfam" id="PF07722">
    <property type="entry name" value="Peptidase_C26"/>
    <property type="match status" value="1"/>
</dbReference>
<evidence type="ECO:0000256" key="1">
    <source>
        <dbReference type="ARBA" id="ARBA00004239"/>
    </source>
</evidence>
<feature type="signal peptide" evidence="9">
    <location>
        <begin position="1"/>
        <end position="20"/>
    </location>
</feature>
<evidence type="ECO:0000256" key="7">
    <source>
        <dbReference type="PIRSR" id="PIRSR615527-1"/>
    </source>
</evidence>
<dbReference type="GO" id="GO:0034722">
    <property type="term" value="F:gamma-glutamyl-peptidase activity"/>
    <property type="evidence" value="ECO:0007669"/>
    <property type="project" value="UniProtKB-UniRule"/>
</dbReference>
<feature type="active site" description="Proton donor" evidence="7">
    <location>
        <position position="275"/>
    </location>
</feature>
<dbReference type="PROSITE" id="PS51275">
    <property type="entry name" value="PEPTIDASE_C26_GGH"/>
    <property type="match status" value="1"/>
</dbReference>
<evidence type="ECO:0000313" key="10">
    <source>
        <dbReference type="EMBL" id="CAG9315880.1"/>
    </source>
</evidence>
<comment type="catalytic activity">
    <reaction evidence="8">
        <text>(6S)-5,6,7,8-tetrahydrofolyl-(gamma-L-Glu)(n) + (n-1) H2O = (6S)-5,6,7,8-tetrahydrofolate + (n-1) L-glutamate</text>
        <dbReference type="Rhea" id="RHEA:56784"/>
        <dbReference type="Rhea" id="RHEA-COMP:14738"/>
        <dbReference type="ChEBI" id="CHEBI:15377"/>
        <dbReference type="ChEBI" id="CHEBI:29985"/>
        <dbReference type="ChEBI" id="CHEBI:57453"/>
        <dbReference type="ChEBI" id="CHEBI:141005"/>
        <dbReference type="EC" id="3.4.19.9"/>
    </reaction>
</comment>
<dbReference type="PROSITE" id="PS51273">
    <property type="entry name" value="GATASE_TYPE_1"/>
    <property type="match status" value="1"/>
</dbReference>
<comment type="similarity">
    <text evidence="2">Belongs to the peptidase C26 family.</text>
</comment>
<dbReference type="PANTHER" id="PTHR11315:SF19">
    <property type="entry name" value="FOLATE GAMMA-GLUTAMYL HYDROLASE"/>
    <property type="match status" value="1"/>
</dbReference>
<keyword evidence="4" id="KW-0964">Secreted</keyword>
<evidence type="ECO:0000313" key="11">
    <source>
        <dbReference type="Proteomes" id="UP001162131"/>
    </source>
</evidence>
<gene>
    <name evidence="10" type="ORF">BSTOLATCC_MIC14624</name>
</gene>
<dbReference type="EC" id="3.4.19.9" evidence="3 8"/>
<keyword evidence="5 9" id="KW-0732">Signal</keyword>
<accession>A0AAU9IW07</accession>
<evidence type="ECO:0000256" key="2">
    <source>
        <dbReference type="ARBA" id="ARBA00011083"/>
    </source>
</evidence>
<dbReference type="AlphaFoldDB" id="A0AAU9IW07"/>
<reference evidence="10" key="1">
    <citation type="submission" date="2021-09" db="EMBL/GenBank/DDBJ databases">
        <authorList>
            <consortium name="AG Swart"/>
            <person name="Singh M."/>
            <person name="Singh A."/>
            <person name="Seah K."/>
            <person name="Emmerich C."/>
        </authorList>
    </citation>
    <scope>NUCLEOTIDE SEQUENCE</scope>
    <source>
        <strain evidence="10">ATCC30299</strain>
    </source>
</reference>
<protein>
    <recommendedName>
        <fullName evidence="3 8">folate gamma-glutamyl hydrolase</fullName>
        <ecNumber evidence="3 8">3.4.19.9</ecNumber>
    </recommendedName>
</protein>
<comment type="caution">
    <text evidence="10">The sequence shown here is derived from an EMBL/GenBank/DDBJ whole genome shotgun (WGS) entry which is preliminary data.</text>
</comment>
<dbReference type="Proteomes" id="UP001162131">
    <property type="component" value="Unassembled WGS sequence"/>
</dbReference>
<name>A0AAU9IW07_9CILI</name>
<dbReference type="Gene3D" id="3.40.50.880">
    <property type="match status" value="1"/>
</dbReference>
<evidence type="ECO:0000256" key="5">
    <source>
        <dbReference type="ARBA" id="ARBA00022729"/>
    </source>
</evidence>
<feature type="active site" description="Nucleophile" evidence="7 8">
    <location>
        <position position="158"/>
    </location>
</feature>
<dbReference type="GO" id="GO:0005576">
    <property type="term" value="C:extracellular region"/>
    <property type="evidence" value="ECO:0007669"/>
    <property type="project" value="UniProtKB-SubCell"/>
</dbReference>
<dbReference type="EMBL" id="CAJZBQ010000014">
    <property type="protein sequence ID" value="CAG9315880.1"/>
    <property type="molecule type" value="Genomic_DNA"/>
</dbReference>
<evidence type="ECO:0000256" key="6">
    <source>
        <dbReference type="ARBA" id="ARBA00022801"/>
    </source>
</evidence>
<dbReference type="GO" id="GO:0046900">
    <property type="term" value="P:tetrahydrofolylpolyglutamate metabolic process"/>
    <property type="evidence" value="ECO:0007669"/>
    <property type="project" value="TreeGrafter"/>
</dbReference>
<evidence type="ECO:0000256" key="3">
    <source>
        <dbReference type="ARBA" id="ARBA00012886"/>
    </source>
</evidence>
<evidence type="ECO:0000256" key="8">
    <source>
        <dbReference type="PROSITE-ProRule" id="PRU00607"/>
    </source>
</evidence>
<dbReference type="InterPro" id="IPR011697">
    <property type="entry name" value="Peptidase_C26"/>
</dbReference>
<organism evidence="10 11">
    <name type="scientific">Blepharisma stoltei</name>
    <dbReference type="NCBI Taxonomy" id="1481888"/>
    <lineage>
        <taxon>Eukaryota</taxon>
        <taxon>Sar</taxon>
        <taxon>Alveolata</taxon>
        <taxon>Ciliophora</taxon>
        <taxon>Postciliodesmatophora</taxon>
        <taxon>Heterotrichea</taxon>
        <taxon>Heterotrichida</taxon>
        <taxon>Blepharismidae</taxon>
        <taxon>Blepharisma</taxon>
    </lineage>
</organism>